<dbReference type="AlphaFoldDB" id="A0A5N7DIY0"/>
<protein>
    <recommendedName>
        <fullName evidence="3">Jacalin-type lectin domain-containing protein</fullName>
    </recommendedName>
</protein>
<dbReference type="RefSeq" id="XP_031943720.1">
    <property type="nucleotide sequence ID" value="XM_032086724.1"/>
</dbReference>
<evidence type="ECO:0000313" key="1">
    <source>
        <dbReference type="EMBL" id="KAE8406401.1"/>
    </source>
</evidence>
<dbReference type="InterPro" id="IPR036404">
    <property type="entry name" value="Jacalin-like_lectin_dom_sf"/>
</dbReference>
<dbReference type="Proteomes" id="UP000325579">
    <property type="component" value="Unassembled WGS sequence"/>
</dbReference>
<proteinExistence type="predicted"/>
<dbReference type="Gene3D" id="2.100.10.30">
    <property type="entry name" value="Jacalin-like lectin domain"/>
    <property type="match status" value="1"/>
</dbReference>
<gene>
    <name evidence="1" type="ORF">BDV37DRAFT_280989</name>
</gene>
<dbReference type="SUPFAM" id="SSF51101">
    <property type="entry name" value="Mannose-binding lectins"/>
    <property type="match status" value="1"/>
</dbReference>
<accession>A0A5N7DIY0</accession>
<dbReference type="EMBL" id="ML736754">
    <property type="protein sequence ID" value="KAE8406401.1"/>
    <property type="molecule type" value="Genomic_DNA"/>
</dbReference>
<sequence>MKITSQIVISIHFAIVSPVYTSTEGSKQTLNLSYGEQLTYIGHTTYEGISQPTRMLMNLQLQTSRGQYFVASPIGISVPGVVHSSANVYSGFLVGIVGRANRDGVHRLGICVLQEIREVHIDMEYLSLPEGGISDVAVNNYTHDNREGKRDGSIVVDDTESITNSATTQKTWAESLGVGVTVSGKVFGMGAEGSTEYTVGNETMESTSYSRTRETHVGMTVGVPAGKKYWVEVLYYKGTFRVSFRPKYSFELKNGVKVNWPWDEEQPISGVAWGNLFLKVHDMTNTPDEKVPPPLPSPRKTFLVTRAMKRSRNEQTVLALYGTLEPFIQL</sequence>
<name>A0A5N7DIY0_9EURO</name>
<dbReference type="OrthoDB" id="4526873at2759"/>
<keyword evidence="2" id="KW-1185">Reference proteome</keyword>
<dbReference type="GeneID" id="43671415"/>
<dbReference type="Gene3D" id="2.170.15.10">
    <property type="entry name" value="Proaerolysin, chain A, domain 3"/>
    <property type="match status" value="1"/>
</dbReference>
<dbReference type="SUPFAM" id="SSF56973">
    <property type="entry name" value="Aerolisin/ETX pore-forming domain"/>
    <property type="match status" value="1"/>
</dbReference>
<evidence type="ECO:0000313" key="2">
    <source>
        <dbReference type="Proteomes" id="UP000325579"/>
    </source>
</evidence>
<organism evidence="1 2">
    <name type="scientific">Aspergillus pseudonomiae</name>
    <dbReference type="NCBI Taxonomy" id="1506151"/>
    <lineage>
        <taxon>Eukaryota</taxon>
        <taxon>Fungi</taxon>
        <taxon>Dikarya</taxon>
        <taxon>Ascomycota</taxon>
        <taxon>Pezizomycotina</taxon>
        <taxon>Eurotiomycetes</taxon>
        <taxon>Eurotiomycetidae</taxon>
        <taxon>Eurotiales</taxon>
        <taxon>Aspergillaceae</taxon>
        <taxon>Aspergillus</taxon>
        <taxon>Aspergillus subgen. Circumdati</taxon>
    </lineage>
</organism>
<reference evidence="1 2" key="1">
    <citation type="submission" date="2019-04" db="EMBL/GenBank/DDBJ databases">
        <authorList>
            <consortium name="DOE Joint Genome Institute"/>
            <person name="Mondo S."/>
            <person name="Kjaerbolling I."/>
            <person name="Vesth T."/>
            <person name="Frisvad J.C."/>
            <person name="Nybo J.L."/>
            <person name="Theobald S."/>
            <person name="Kildgaard S."/>
            <person name="Isbrandt T."/>
            <person name="Kuo A."/>
            <person name="Sato A."/>
            <person name="Lyhne E.K."/>
            <person name="Kogle M.E."/>
            <person name="Wiebenga A."/>
            <person name="Kun R.S."/>
            <person name="Lubbers R.J."/>
            <person name="Makela M.R."/>
            <person name="Barry K."/>
            <person name="Chovatia M."/>
            <person name="Clum A."/>
            <person name="Daum C."/>
            <person name="Haridas S."/>
            <person name="He G."/>
            <person name="LaButti K."/>
            <person name="Lipzen A."/>
            <person name="Riley R."/>
            <person name="Salamov A."/>
            <person name="Simmons B.A."/>
            <person name="Magnuson J.K."/>
            <person name="Henrissat B."/>
            <person name="Mortensen U.H."/>
            <person name="Larsen T.O."/>
            <person name="Devries R.P."/>
            <person name="Grigoriev I.V."/>
            <person name="Machida M."/>
            <person name="Baker S.E."/>
            <person name="Andersen M.R."/>
            <person name="Cantor M.N."/>
            <person name="Hua S.X."/>
        </authorList>
    </citation>
    <scope>NUCLEOTIDE SEQUENCE [LARGE SCALE GENOMIC DNA]</scope>
    <source>
        <strain evidence="1 2">CBS 119388</strain>
    </source>
</reference>
<evidence type="ECO:0008006" key="3">
    <source>
        <dbReference type="Google" id="ProtNLM"/>
    </source>
</evidence>